<dbReference type="Proteomes" id="UP001321047">
    <property type="component" value="Unassembled WGS sequence"/>
</dbReference>
<feature type="domain" description="Cation efflux protein cytoplasmic" evidence="8">
    <location>
        <begin position="219"/>
        <end position="295"/>
    </location>
</feature>
<dbReference type="PANTHER" id="PTHR43840">
    <property type="entry name" value="MITOCHONDRIAL METAL TRANSPORTER 1-RELATED"/>
    <property type="match status" value="1"/>
</dbReference>
<keyword evidence="2" id="KW-0813">Transport</keyword>
<feature type="transmembrane region" description="Helical" evidence="6">
    <location>
        <begin position="90"/>
        <end position="108"/>
    </location>
</feature>
<evidence type="ECO:0000313" key="10">
    <source>
        <dbReference type="Proteomes" id="UP001321047"/>
    </source>
</evidence>
<dbReference type="Gene3D" id="3.30.70.1350">
    <property type="entry name" value="Cation efflux protein, cytoplasmic domain"/>
    <property type="match status" value="1"/>
</dbReference>
<sequence length="307" mass="32255">MIEGEPLEASAGTQQAAFSRAAWVNVLGNTAKIVVEGAAGLAFGSFSLLADAAHSVADLVASVVVLVWGTSSYDEPDATHPHGHDRIEPLTALFVGAVIALLGLTLLYESTRGLLAGTEVTFSPILLGALAFAILDMYLVYRYTDAVNQTIGSTALEALAIDCLNDIYTSLAAVVGVLGVFFGVSALDAVAGGLVSLLVISQGVSIGRENVNYLVGAAPPPEKRESIASLLQNHPGVEGIHDLTVYYDGTVLEVEVHVEVDGEMPLRDAHDLETSLVDELRRQEDVGDAHVHLDPSGIGEWKDSVDT</sequence>
<gene>
    <name evidence="9" type="ORF">OB919_03360</name>
</gene>
<dbReference type="Pfam" id="PF01545">
    <property type="entry name" value="Cation_efflux"/>
    <property type="match status" value="1"/>
</dbReference>
<keyword evidence="10" id="KW-1185">Reference proteome</keyword>
<comment type="caution">
    <text evidence="9">The sequence shown here is derived from an EMBL/GenBank/DDBJ whole genome shotgun (WGS) entry which is preliminary data.</text>
</comment>
<keyword evidence="3 6" id="KW-0812">Transmembrane</keyword>
<dbReference type="NCBIfam" id="TIGR01297">
    <property type="entry name" value="CDF"/>
    <property type="match status" value="1"/>
</dbReference>
<dbReference type="RefSeq" id="WP_342806395.1">
    <property type="nucleotide sequence ID" value="NZ_JAOPJZ010000002.1"/>
</dbReference>
<dbReference type="EMBL" id="JAOPJZ010000002">
    <property type="protein sequence ID" value="MCU4751026.1"/>
    <property type="molecule type" value="Genomic_DNA"/>
</dbReference>
<keyword evidence="5 6" id="KW-0472">Membrane</keyword>
<dbReference type="Gene3D" id="1.20.1510.10">
    <property type="entry name" value="Cation efflux protein transmembrane domain"/>
    <property type="match status" value="1"/>
</dbReference>
<protein>
    <submittedName>
        <fullName evidence="9">Cation diffusion facilitator family transporter</fullName>
    </submittedName>
</protein>
<evidence type="ECO:0000256" key="5">
    <source>
        <dbReference type="ARBA" id="ARBA00023136"/>
    </source>
</evidence>
<dbReference type="InterPro" id="IPR027469">
    <property type="entry name" value="Cation_efflux_TMD_sf"/>
</dbReference>
<dbReference type="InterPro" id="IPR002524">
    <property type="entry name" value="Cation_efflux"/>
</dbReference>
<evidence type="ECO:0000256" key="4">
    <source>
        <dbReference type="ARBA" id="ARBA00022989"/>
    </source>
</evidence>
<dbReference type="InterPro" id="IPR058533">
    <property type="entry name" value="Cation_efflux_TM"/>
</dbReference>
<evidence type="ECO:0000256" key="6">
    <source>
        <dbReference type="SAM" id="Phobius"/>
    </source>
</evidence>
<reference evidence="9 10" key="1">
    <citation type="submission" date="2022-09" db="EMBL/GenBank/DDBJ databases">
        <title>Enrichment on poylsaccharides allowed isolation of novel metabolic and taxonomic groups of Haloarchaea.</title>
        <authorList>
            <person name="Sorokin D.Y."/>
            <person name="Elcheninov A.G."/>
            <person name="Khizhniak T.V."/>
            <person name="Kolganova T.V."/>
            <person name="Kublanov I.V."/>
        </authorList>
    </citation>
    <scope>NUCLEOTIDE SEQUENCE [LARGE SCALE GENOMIC DNA]</scope>
    <source>
        <strain evidence="9 10">AArc-curdl1</strain>
    </source>
</reference>
<feature type="transmembrane region" description="Helical" evidence="6">
    <location>
        <begin position="167"/>
        <end position="200"/>
    </location>
</feature>
<dbReference type="PANTHER" id="PTHR43840:SF15">
    <property type="entry name" value="MITOCHONDRIAL METAL TRANSPORTER 1-RELATED"/>
    <property type="match status" value="1"/>
</dbReference>
<dbReference type="GO" id="GO:0008324">
    <property type="term" value="F:monoatomic cation transmembrane transporter activity"/>
    <property type="evidence" value="ECO:0007669"/>
    <property type="project" value="InterPro"/>
</dbReference>
<organism evidence="9 10">
    <name type="scientific">Natronosalvus hydrolyticus</name>
    <dbReference type="NCBI Taxonomy" id="2979988"/>
    <lineage>
        <taxon>Archaea</taxon>
        <taxon>Methanobacteriati</taxon>
        <taxon>Methanobacteriota</taxon>
        <taxon>Stenosarchaea group</taxon>
        <taxon>Halobacteria</taxon>
        <taxon>Halobacteriales</taxon>
        <taxon>Natrialbaceae</taxon>
        <taxon>Natronosalvus</taxon>
    </lineage>
</organism>
<evidence type="ECO:0000256" key="2">
    <source>
        <dbReference type="ARBA" id="ARBA00022448"/>
    </source>
</evidence>
<keyword evidence="4 6" id="KW-1133">Transmembrane helix</keyword>
<dbReference type="SUPFAM" id="SSF161111">
    <property type="entry name" value="Cation efflux protein transmembrane domain-like"/>
    <property type="match status" value="1"/>
</dbReference>
<accession>A0AAP2Z5K1</accession>
<dbReference type="Pfam" id="PF16916">
    <property type="entry name" value="ZT_dimer"/>
    <property type="match status" value="1"/>
</dbReference>
<evidence type="ECO:0000259" key="7">
    <source>
        <dbReference type="Pfam" id="PF01545"/>
    </source>
</evidence>
<evidence type="ECO:0000259" key="8">
    <source>
        <dbReference type="Pfam" id="PF16916"/>
    </source>
</evidence>
<dbReference type="InterPro" id="IPR050291">
    <property type="entry name" value="CDF_Transporter"/>
</dbReference>
<proteinExistence type="predicted"/>
<feature type="transmembrane region" description="Helical" evidence="6">
    <location>
        <begin position="120"/>
        <end position="141"/>
    </location>
</feature>
<name>A0AAP2Z5K1_9EURY</name>
<dbReference type="SUPFAM" id="SSF160240">
    <property type="entry name" value="Cation efflux protein cytoplasmic domain-like"/>
    <property type="match status" value="1"/>
</dbReference>
<dbReference type="InterPro" id="IPR027470">
    <property type="entry name" value="Cation_efflux_CTD"/>
</dbReference>
<dbReference type="GO" id="GO:0016020">
    <property type="term" value="C:membrane"/>
    <property type="evidence" value="ECO:0007669"/>
    <property type="project" value="UniProtKB-SubCell"/>
</dbReference>
<comment type="subcellular location">
    <subcellularLocation>
        <location evidence="1">Membrane</location>
        <topology evidence="1">Multi-pass membrane protein</topology>
    </subcellularLocation>
</comment>
<evidence type="ECO:0000256" key="1">
    <source>
        <dbReference type="ARBA" id="ARBA00004141"/>
    </source>
</evidence>
<feature type="domain" description="Cation efflux protein transmembrane" evidence="7">
    <location>
        <begin position="23"/>
        <end position="215"/>
    </location>
</feature>
<evidence type="ECO:0000313" key="9">
    <source>
        <dbReference type="EMBL" id="MCU4751026.1"/>
    </source>
</evidence>
<dbReference type="AlphaFoldDB" id="A0AAP2Z5K1"/>
<evidence type="ECO:0000256" key="3">
    <source>
        <dbReference type="ARBA" id="ARBA00022692"/>
    </source>
</evidence>
<dbReference type="InterPro" id="IPR036837">
    <property type="entry name" value="Cation_efflux_CTD_sf"/>
</dbReference>